<dbReference type="EMBL" id="BAABJE010000005">
    <property type="protein sequence ID" value="GAA4789721.1"/>
    <property type="molecule type" value="Genomic_DNA"/>
</dbReference>
<evidence type="ECO:0000256" key="1">
    <source>
        <dbReference type="SAM" id="MobiDB-lite"/>
    </source>
</evidence>
<evidence type="ECO:0000313" key="3">
    <source>
        <dbReference type="EMBL" id="GAA4789721.1"/>
    </source>
</evidence>
<feature type="transmembrane region" description="Helical" evidence="2">
    <location>
        <begin position="249"/>
        <end position="268"/>
    </location>
</feature>
<feature type="transmembrane region" description="Helical" evidence="2">
    <location>
        <begin position="123"/>
        <end position="142"/>
    </location>
</feature>
<feature type="region of interest" description="Disordered" evidence="1">
    <location>
        <begin position="345"/>
        <end position="392"/>
    </location>
</feature>
<dbReference type="PANTHER" id="PTHR35337">
    <property type="entry name" value="SLR1478 PROTEIN"/>
    <property type="match status" value="1"/>
</dbReference>
<feature type="transmembrane region" description="Helical" evidence="2">
    <location>
        <begin position="288"/>
        <end position="309"/>
    </location>
</feature>
<accession>A0ABP9B2N8</accession>
<gene>
    <name evidence="3" type="ORF">GCM10023307_13720</name>
</gene>
<feature type="transmembrane region" description="Helical" evidence="2">
    <location>
        <begin position="182"/>
        <end position="201"/>
    </location>
</feature>
<name>A0ABP9B2N8_9GAMM</name>
<dbReference type="Proteomes" id="UP001499959">
    <property type="component" value="Unassembled WGS sequence"/>
</dbReference>
<dbReference type="Pfam" id="PF01944">
    <property type="entry name" value="SpoIIM"/>
    <property type="match status" value="1"/>
</dbReference>
<feature type="transmembrane region" description="Helical" evidence="2">
    <location>
        <begin position="208"/>
        <end position="229"/>
    </location>
</feature>
<keyword evidence="2" id="KW-1133">Transmembrane helix</keyword>
<sequence length="392" mass="42940">MNTDSLKQAVLKQETFVLRHQDEWTEFEAWLVARGDSPRDARRQQARWQGLRDEDMPARYRRLCQQLALARSRGYSPQVVERLQSLTQRAHAVFYRAPPPQWRRALAFFLADFPRLVRAQRGCLWAAALLFVVPLVGAFVAVQMSPELVYTVYEPGQLAEYEQMYDPAAPERKLGRDSGSDLMMFGFYIMNNISIGLRTFASGLLAGVGSMVVLFTNGLMIGGIAGHLQSVGHGDPFWRFVAGHSAPELTAIVLSGAAGMQMGLALIAPGRRRRVDALIEAGKVGAKLCLGVFAMLLFAAFVEAFWSSIGWMPAVVKYAVGGLLWTLTLGWLALGGRGGSAHAALPRDPLSARPGMVGPDDPQPTPSRQGWHRDGDAAPPRDVEVAPSRDAA</sequence>
<keyword evidence="4" id="KW-1185">Reference proteome</keyword>
<dbReference type="InterPro" id="IPR002798">
    <property type="entry name" value="SpoIIM-like"/>
</dbReference>
<keyword evidence="2" id="KW-0812">Transmembrane</keyword>
<reference evidence="4" key="1">
    <citation type="journal article" date="2019" name="Int. J. Syst. Evol. Microbiol.">
        <title>The Global Catalogue of Microorganisms (GCM) 10K type strain sequencing project: providing services to taxonomists for standard genome sequencing and annotation.</title>
        <authorList>
            <consortium name="The Broad Institute Genomics Platform"/>
            <consortium name="The Broad Institute Genome Sequencing Center for Infectious Disease"/>
            <person name="Wu L."/>
            <person name="Ma J."/>
        </authorList>
    </citation>
    <scope>NUCLEOTIDE SEQUENCE [LARGE SCALE GENOMIC DNA]</scope>
    <source>
        <strain evidence="4">JCM 18204</strain>
    </source>
</reference>
<proteinExistence type="predicted"/>
<dbReference type="PANTHER" id="PTHR35337:SF1">
    <property type="entry name" value="SLR1478 PROTEIN"/>
    <property type="match status" value="1"/>
</dbReference>
<keyword evidence="2" id="KW-0472">Membrane</keyword>
<evidence type="ECO:0000313" key="4">
    <source>
        <dbReference type="Proteomes" id="UP001499959"/>
    </source>
</evidence>
<feature type="transmembrane region" description="Helical" evidence="2">
    <location>
        <begin position="315"/>
        <end position="334"/>
    </location>
</feature>
<comment type="caution">
    <text evidence="3">The sequence shown here is derived from an EMBL/GenBank/DDBJ whole genome shotgun (WGS) entry which is preliminary data.</text>
</comment>
<protein>
    <submittedName>
        <fullName evidence="3">Stage II sporulation protein M</fullName>
    </submittedName>
</protein>
<feature type="compositionally biased region" description="Basic and acidic residues" evidence="1">
    <location>
        <begin position="371"/>
        <end position="384"/>
    </location>
</feature>
<organism evidence="3 4">
    <name type="scientific">Lysobacter hankyongensis</name>
    <dbReference type="NCBI Taxonomy" id="1176535"/>
    <lineage>
        <taxon>Bacteria</taxon>
        <taxon>Pseudomonadati</taxon>
        <taxon>Pseudomonadota</taxon>
        <taxon>Gammaproteobacteria</taxon>
        <taxon>Lysobacterales</taxon>
        <taxon>Lysobacteraceae</taxon>
        <taxon>Lysobacter</taxon>
    </lineage>
</organism>
<evidence type="ECO:0000256" key="2">
    <source>
        <dbReference type="SAM" id="Phobius"/>
    </source>
</evidence>